<feature type="transmembrane region" description="Helical" evidence="6">
    <location>
        <begin position="616"/>
        <end position="638"/>
    </location>
</feature>
<comment type="subcellular location">
    <subcellularLocation>
        <location evidence="1 6">Cell membrane</location>
        <topology evidence="1 6">Multi-pass membrane protein</topology>
    </subcellularLocation>
</comment>
<dbReference type="PANTHER" id="PTHR46795:SF3">
    <property type="entry name" value="ABC TRANSPORTER PERMEASE"/>
    <property type="match status" value="1"/>
</dbReference>
<dbReference type="PANTHER" id="PTHR46795">
    <property type="entry name" value="ABC TRANSPORTER PERMEASE-RELATED-RELATED"/>
    <property type="match status" value="1"/>
</dbReference>
<accession>A0A919X9B9</accession>
<sequence>MTFNKIVWKMAKHHYKKYIFYLVCNSLAVTFFFMFTTVYLNKQLVEMEQSEGIQYVLSIPGVALFTFTIFFMSYAHHIFMKKRRSEFGLFMTLGMTRREISKLIVLENSIIALISLIIGVLIGATLSKFFFWLLLKFVGIQEILFQLHAKMFLYTVIVFLVMFFVAVGQSLYLTFKKNIITNLKNEKITENVSDKHARLGGIGLLIVIGSIIGLYFTYTGHRGGDFLLLWSLATFIGLYIVLYHFTSLLIELIKKNKGYYYRRLLYLTNINYKYKRLTSVMMLVTVMIMVTLLYSTIILFTYITTEREAIEETPFDVAFIQTDSTNNVGIDAVKAIFEQNGNRVQRHVSVPIYSYFQKDYYEVVHAYTFMSLDAFNELTSSQFELKNNEFIYFLNENTETPESIPYDQGLRIPSGSDEIIYDVKEVIAEKRMNTLSNLSEIFVINDTELSRLKRSVDGLAAVVHLINLEDWQNSKTEVKKLKQTFESLHASTPAINVEHIVPEDELFQISSRIEGYEKNKNSNGILFFVTIFLSVLFFIGSFFLLYIQLFSEVDKELERIRKLYRIGITSKEIKRMISQEITTIFMIPTLLGTTLALLYILAMATDIGGVIANPEIILHFLIVGGSYFVLQFAFLFYARKKMYRLLSTKLAHSIDKANI</sequence>
<dbReference type="AlphaFoldDB" id="A0A919X9B9"/>
<keyword evidence="9" id="KW-1185">Reference proteome</keyword>
<keyword evidence="3 6" id="KW-0812">Transmembrane</keyword>
<feature type="transmembrane region" description="Helical" evidence="6">
    <location>
        <begin position="52"/>
        <end position="75"/>
    </location>
</feature>
<comment type="caution">
    <text evidence="8">The sequence shown here is derived from an EMBL/GenBank/DDBJ whole genome shotgun (WGS) entry which is preliminary data.</text>
</comment>
<proteinExistence type="inferred from homology"/>
<evidence type="ECO:0000313" key="8">
    <source>
        <dbReference type="EMBL" id="GIO27233.1"/>
    </source>
</evidence>
<dbReference type="InterPro" id="IPR003838">
    <property type="entry name" value="ABC3_permease_C"/>
</dbReference>
<evidence type="ECO:0000256" key="5">
    <source>
        <dbReference type="ARBA" id="ARBA00023136"/>
    </source>
</evidence>
<dbReference type="Proteomes" id="UP000676917">
    <property type="component" value="Unassembled WGS sequence"/>
</dbReference>
<dbReference type="PIRSF" id="PIRSF018968">
    <property type="entry name" value="ABC_permease_BceB"/>
    <property type="match status" value="1"/>
</dbReference>
<dbReference type="Pfam" id="PF02687">
    <property type="entry name" value="FtsX"/>
    <property type="match status" value="1"/>
</dbReference>
<reference evidence="8" key="1">
    <citation type="submission" date="2021-03" db="EMBL/GenBank/DDBJ databases">
        <title>Antimicrobial resistance genes in bacteria isolated from Japanese honey, and their potential for conferring macrolide and lincosamide resistance in the American foulbrood pathogen Paenibacillus larvae.</title>
        <authorList>
            <person name="Okamoto M."/>
            <person name="Kumagai M."/>
            <person name="Kanamori H."/>
            <person name="Takamatsu D."/>
        </authorList>
    </citation>
    <scope>NUCLEOTIDE SEQUENCE</scope>
    <source>
        <strain evidence="8">J43TS3</strain>
    </source>
</reference>
<evidence type="ECO:0000256" key="6">
    <source>
        <dbReference type="PIRNR" id="PIRNR018968"/>
    </source>
</evidence>
<feature type="domain" description="ABC3 transporter permease C-terminal" evidence="7">
    <location>
        <begin position="64"/>
        <end position="178"/>
    </location>
</feature>
<dbReference type="GO" id="GO:0005886">
    <property type="term" value="C:plasma membrane"/>
    <property type="evidence" value="ECO:0007669"/>
    <property type="project" value="UniProtKB-SubCell"/>
</dbReference>
<gene>
    <name evidence="8" type="ORF">J43TS3_18440</name>
</gene>
<dbReference type="InterPro" id="IPR052536">
    <property type="entry name" value="ABC-4_Integral_Memb_Prot"/>
</dbReference>
<dbReference type="GO" id="GO:0055085">
    <property type="term" value="P:transmembrane transport"/>
    <property type="evidence" value="ECO:0007669"/>
    <property type="project" value="UniProtKB-UniRule"/>
</dbReference>
<feature type="transmembrane region" description="Helical" evidence="6">
    <location>
        <begin position="105"/>
        <end position="131"/>
    </location>
</feature>
<feature type="transmembrane region" description="Helical" evidence="6">
    <location>
        <begin position="280"/>
        <end position="303"/>
    </location>
</feature>
<evidence type="ECO:0000313" key="9">
    <source>
        <dbReference type="Proteomes" id="UP000676917"/>
    </source>
</evidence>
<dbReference type="EMBL" id="BORP01000003">
    <property type="protein sequence ID" value="GIO27233.1"/>
    <property type="molecule type" value="Genomic_DNA"/>
</dbReference>
<organism evidence="8 9">
    <name type="scientific">Ornithinibacillus bavariensis</name>
    <dbReference type="NCBI Taxonomy" id="545502"/>
    <lineage>
        <taxon>Bacteria</taxon>
        <taxon>Bacillati</taxon>
        <taxon>Bacillota</taxon>
        <taxon>Bacilli</taxon>
        <taxon>Bacillales</taxon>
        <taxon>Bacillaceae</taxon>
        <taxon>Ornithinibacillus</taxon>
    </lineage>
</organism>
<evidence type="ECO:0000259" key="7">
    <source>
        <dbReference type="Pfam" id="PF02687"/>
    </source>
</evidence>
<feature type="transmembrane region" description="Helical" evidence="6">
    <location>
        <begin position="581"/>
        <end position="604"/>
    </location>
</feature>
<keyword evidence="5 6" id="KW-0472">Membrane</keyword>
<feature type="transmembrane region" description="Helical" evidence="6">
    <location>
        <begin position="151"/>
        <end position="175"/>
    </location>
</feature>
<dbReference type="RefSeq" id="WP_212920732.1">
    <property type="nucleotide sequence ID" value="NZ_BORP01000003.1"/>
</dbReference>
<evidence type="ECO:0000256" key="4">
    <source>
        <dbReference type="ARBA" id="ARBA00022989"/>
    </source>
</evidence>
<feature type="transmembrane region" description="Helical" evidence="6">
    <location>
        <begin position="525"/>
        <end position="547"/>
    </location>
</feature>
<keyword evidence="2 6" id="KW-1003">Cell membrane</keyword>
<keyword evidence="6" id="KW-0813">Transport</keyword>
<keyword evidence="4 6" id="KW-1133">Transmembrane helix</keyword>
<evidence type="ECO:0000256" key="2">
    <source>
        <dbReference type="ARBA" id="ARBA00022475"/>
    </source>
</evidence>
<feature type="transmembrane region" description="Helical" evidence="6">
    <location>
        <begin position="228"/>
        <end position="253"/>
    </location>
</feature>
<feature type="transmembrane region" description="Helical" evidence="6">
    <location>
        <begin position="196"/>
        <end position="216"/>
    </location>
</feature>
<evidence type="ECO:0000256" key="3">
    <source>
        <dbReference type="ARBA" id="ARBA00022692"/>
    </source>
</evidence>
<name>A0A919X9B9_9BACI</name>
<evidence type="ECO:0000256" key="1">
    <source>
        <dbReference type="ARBA" id="ARBA00004651"/>
    </source>
</evidence>
<comment type="similarity">
    <text evidence="6">Belongs to the ABC-4 integral membrane protein family.</text>
</comment>
<protein>
    <submittedName>
        <fullName evidence="8">Permease</fullName>
    </submittedName>
</protein>
<dbReference type="InterPro" id="IPR027022">
    <property type="entry name" value="ABC_permease_BceB-typ"/>
</dbReference>
<feature type="transmembrane region" description="Helical" evidence="6">
    <location>
        <begin position="18"/>
        <end position="40"/>
    </location>
</feature>